<dbReference type="EMBL" id="CP058905">
    <property type="protein sequence ID" value="QLJ97888.1"/>
    <property type="molecule type" value="Genomic_DNA"/>
</dbReference>
<keyword evidence="1" id="KW-1133">Transmembrane helix</keyword>
<sequence length="87" mass="9340">MNAPYPPPPPQAGGRDRTRLWGVLGIILGLLCCGILGIVFGYLSIRDAKRYGQSPVLGYLAIAFGVINIIGSAILRAGGNYPFWNNH</sequence>
<gene>
    <name evidence="2" type="ORF">HZU44_24520</name>
</gene>
<feature type="transmembrane region" description="Helical" evidence="1">
    <location>
        <begin position="56"/>
        <end position="75"/>
    </location>
</feature>
<organism evidence="2">
    <name type="scientific">Micromonospora carbonacea</name>
    <dbReference type="NCBI Taxonomy" id="47853"/>
    <lineage>
        <taxon>Bacteria</taxon>
        <taxon>Bacillati</taxon>
        <taxon>Actinomycetota</taxon>
        <taxon>Actinomycetes</taxon>
        <taxon>Micromonosporales</taxon>
        <taxon>Micromonosporaceae</taxon>
        <taxon>Micromonospora</taxon>
    </lineage>
</organism>
<proteinExistence type="predicted"/>
<keyword evidence="1" id="KW-0472">Membrane</keyword>
<keyword evidence="1" id="KW-0812">Transmembrane</keyword>
<evidence type="ECO:0000256" key="1">
    <source>
        <dbReference type="SAM" id="Phobius"/>
    </source>
</evidence>
<name>A0A7D6CEW8_9ACTN</name>
<feature type="transmembrane region" description="Helical" evidence="1">
    <location>
        <begin position="20"/>
        <end position="44"/>
    </location>
</feature>
<protein>
    <submittedName>
        <fullName evidence="2">DUF4190 domain-containing protein</fullName>
    </submittedName>
</protein>
<accession>A0A7D6CEW8</accession>
<evidence type="ECO:0000313" key="2">
    <source>
        <dbReference type="EMBL" id="QLJ97888.1"/>
    </source>
</evidence>
<reference evidence="2" key="1">
    <citation type="submission" date="2020-08" db="EMBL/GenBank/DDBJ databases">
        <title>A bifunctional nitrone conjugated secondary metabolite targeting the ribosome.</title>
        <authorList>
            <person name="Limbrick E.M."/>
            <person name="Graf M."/>
            <person name="Derewacz D.K."/>
            <person name="Nguyen F."/>
            <person name="Spraggins J.M."/>
            <person name="Wieland M."/>
            <person name="Ynigez-Gutierrez A.E."/>
            <person name="Reisman B.J."/>
            <person name="Zinshteyn B."/>
            <person name="McCulloch K."/>
            <person name="Iverson T.M."/>
            <person name="Green R."/>
            <person name="Wilson D.N."/>
            <person name="Bachmann B.O."/>
        </authorList>
    </citation>
    <scope>NUCLEOTIDE SEQUENCE</scope>
    <source>
        <strain evidence="2">Africana</strain>
    </source>
</reference>
<dbReference type="AlphaFoldDB" id="A0A7D6CEW8"/>